<feature type="chain" id="PRO_5045673479" evidence="1">
    <location>
        <begin position="26"/>
        <end position="95"/>
    </location>
</feature>
<proteinExistence type="predicted"/>
<dbReference type="GO" id="GO:0034220">
    <property type="term" value="P:monoatomic ion transmembrane transport"/>
    <property type="evidence" value="ECO:0007669"/>
    <property type="project" value="UniProtKB-KW"/>
</dbReference>
<comment type="caution">
    <text evidence="2">The sequence shown here is derived from an EMBL/GenBank/DDBJ whole genome shotgun (WGS) entry which is preliminary data.</text>
</comment>
<feature type="signal peptide" evidence="1">
    <location>
        <begin position="1"/>
        <end position="25"/>
    </location>
</feature>
<evidence type="ECO:0000256" key="1">
    <source>
        <dbReference type="SAM" id="SignalP"/>
    </source>
</evidence>
<keyword evidence="2" id="KW-0813">Transport</keyword>
<keyword evidence="1" id="KW-0732">Signal</keyword>
<dbReference type="EMBL" id="CAXAMM010040685">
    <property type="protein sequence ID" value="CAK9094790.1"/>
    <property type="molecule type" value="Genomic_DNA"/>
</dbReference>
<dbReference type="Proteomes" id="UP001642464">
    <property type="component" value="Unassembled WGS sequence"/>
</dbReference>
<gene>
    <name evidence="2" type="ORF">SCF082_LOCUS44540</name>
</gene>
<name>A0ABP0R3V4_9DINO</name>
<sequence length="95" mass="11361">VFLRVVDCWLLFPFGVISNLKFASAFRVFQFGRAVRQVQLHPNFRELWIVISAVGETMWRLVSRQQWPRDVNTGIRGWPYKNWKLPRRPTIDMTL</sequence>
<keyword evidence="2" id="KW-0406">Ion transport</keyword>
<accession>A0ABP0R3V4</accession>
<organism evidence="2 3">
    <name type="scientific">Durusdinium trenchii</name>
    <dbReference type="NCBI Taxonomy" id="1381693"/>
    <lineage>
        <taxon>Eukaryota</taxon>
        <taxon>Sar</taxon>
        <taxon>Alveolata</taxon>
        <taxon>Dinophyceae</taxon>
        <taxon>Suessiales</taxon>
        <taxon>Symbiodiniaceae</taxon>
        <taxon>Durusdinium</taxon>
    </lineage>
</organism>
<feature type="non-terminal residue" evidence="2">
    <location>
        <position position="1"/>
    </location>
</feature>
<evidence type="ECO:0000313" key="3">
    <source>
        <dbReference type="Proteomes" id="UP001642464"/>
    </source>
</evidence>
<keyword evidence="2" id="KW-0407">Ion channel</keyword>
<evidence type="ECO:0000313" key="2">
    <source>
        <dbReference type="EMBL" id="CAK9094790.1"/>
    </source>
</evidence>
<keyword evidence="3" id="KW-1185">Reference proteome</keyword>
<reference evidence="2 3" key="1">
    <citation type="submission" date="2024-02" db="EMBL/GenBank/DDBJ databases">
        <authorList>
            <person name="Chen Y."/>
            <person name="Shah S."/>
            <person name="Dougan E. K."/>
            <person name="Thang M."/>
            <person name="Chan C."/>
        </authorList>
    </citation>
    <scope>NUCLEOTIDE SEQUENCE [LARGE SCALE GENOMIC DNA]</scope>
</reference>
<protein>
    <submittedName>
        <fullName evidence="2">Sodium channel protein type 11 subunit alpha</fullName>
    </submittedName>
</protein>